<keyword evidence="9" id="KW-0808">Transferase</keyword>
<dbReference type="EMBL" id="RBNI01001309">
    <property type="protein sequence ID" value="RUP50601.1"/>
    <property type="molecule type" value="Genomic_DNA"/>
</dbReference>
<organism evidence="9 10">
    <name type="scientific">Jimgerdemannia flammicorona</name>
    <dbReference type="NCBI Taxonomy" id="994334"/>
    <lineage>
        <taxon>Eukaryota</taxon>
        <taxon>Fungi</taxon>
        <taxon>Fungi incertae sedis</taxon>
        <taxon>Mucoromycota</taxon>
        <taxon>Mucoromycotina</taxon>
        <taxon>Endogonomycetes</taxon>
        <taxon>Endogonales</taxon>
        <taxon>Endogonaceae</taxon>
        <taxon>Jimgerdemannia</taxon>
    </lineage>
</organism>
<dbReference type="PANTHER" id="PTHR14226">
    <property type="entry name" value="NEUROPATHY TARGET ESTERASE/SWISS CHEESE D.MELANOGASTER"/>
    <property type="match status" value="1"/>
</dbReference>
<keyword evidence="6" id="KW-0812">Transmembrane</keyword>
<accession>A0A433DID9</accession>
<dbReference type="Proteomes" id="UP000268093">
    <property type="component" value="Unassembled WGS sequence"/>
</dbReference>
<dbReference type="EC" id="3.1.1.-" evidence="6"/>
<dbReference type="AlphaFoldDB" id="A0A433DID9"/>
<comment type="function">
    <text evidence="6">Lipid hydrolase.</text>
</comment>
<keyword evidence="3 5" id="KW-0442">Lipid degradation</keyword>
<evidence type="ECO:0000256" key="4">
    <source>
        <dbReference type="ARBA" id="ARBA00023098"/>
    </source>
</evidence>
<feature type="domain" description="PNPLA" evidence="8">
    <location>
        <begin position="394"/>
        <end position="586"/>
    </location>
</feature>
<feature type="region of interest" description="Disordered" evidence="7">
    <location>
        <begin position="767"/>
        <end position="794"/>
    </location>
</feature>
<dbReference type="InterPro" id="IPR021771">
    <property type="entry name" value="Triacylglycerol_lipase_N"/>
</dbReference>
<dbReference type="Gene3D" id="3.40.1090.10">
    <property type="entry name" value="Cytosolic phospholipase A2 catalytic domain"/>
    <property type="match status" value="2"/>
</dbReference>
<feature type="transmembrane region" description="Helical" evidence="6">
    <location>
        <begin position="212"/>
        <end position="230"/>
    </location>
</feature>
<feature type="short sequence motif" description="GXSXG" evidence="5">
    <location>
        <begin position="425"/>
        <end position="429"/>
    </location>
</feature>
<keyword evidence="2 5" id="KW-0378">Hydrolase</keyword>
<dbReference type="InterPro" id="IPR016035">
    <property type="entry name" value="Acyl_Trfase/lysoPLipase"/>
</dbReference>
<keyword evidence="6" id="KW-1133">Transmembrane helix</keyword>
<dbReference type="OrthoDB" id="15478at2759"/>
<keyword evidence="4 5" id="KW-0443">Lipid metabolism</keyword>
<dbReference type="PANTHER" id="PTHR14226:SF66">
    <property type="entry name" value="TRIACYLGLYCEROL LIPASE PTL2"/>
    <property type="match status" value="1"/>
</dbReference>
<dbReference type="GO" id="GO:0016042">
    <property type="term" value="P:lipid catabolic process"/>
    <property type="evidence" value="ECO:0007669"/>
    <property type="project" value="UniProtKB-UniRule"/>
</dbReference>
<proteinExistence type="inferred from homology"/>
<dbReference type="GO" id="GO:0016740">
    <property type="term" value="F:transferase activity"/>
    <property type="evidence" value="ECO:0007669"/>
    <property type="project" value="UniProtKB-KW"/>
</dbReference>
<dbReference type="GO" id="GO:0004806">
    <property type="term" value="F:triacylglycerol lipase activity"/>
    <property type="evidence" value="ECO:0007669"/>
    <property type="project" value="InterPro"/>
</dbReference>
<comment type="caution">
    <text evidence="5">Lacks conserved residue(s) required for the propagation of feature annotation.</text>
</comment>
<keyword evidence="10" id="KW-1185">Reference proteome</keyword>
<evidence type="ECO:0000256" key="7">
    <source>
        <dbReference type="SAM" id="MobiDB-lite"/>
    </source>
</evidence>
<protein>
    <recommendedName>
        <fullName evidence="6">Patatin-like phospholipase domain-containing protein</fullName>
        <ecNumber evidence="6">3.1.1.-</ecNumber>
    </recommendedName>
</protein>
<comment type="subcellular location">
    <subcellularLocation>
        <location evidence="6">Membrane</location>
        <topology evidence="6">Single-pass membrane protein</topology>
    </subcellularLocation>
</comment>
<comment type="caution">
    <text evidence="9">The sequence shown here is derived from an EMBL/GenBank/DDBJ whole genome shotgun (WGS) entry which is preliminary data.</text>
</comment>
<feature type="active site" description="Nucleophile" evidence="5">
    <location>
        <position position="427"/>
    </location>
</feature>
<evidence type="ECO:0000256" key="3">
    <source>
        <dbReference type="ARBA" id="ARBA00022963"/>
    </source>
</evidence>
<dbReference type="GO" id="GO:0016020">
    <property type="term" value="C:membrane"/>
    <property type="evidence" value="ECO:0007669"/>
    <property type="project" value="UniProtKB-SubCell"/>
</dbReference>
<evidence type="ECO:0000259" key="8">
    <source>
        <dbReference type="PROSITE" id="PS51635"/>
    </source>
</evidence>
<dbReference type="CDD" id="cd07232">
    <property type="entry name" value="Pat_PLPL"/>
    <property type="match status" value="1"/>
</dbReference>
<reference evidence="9 10" key="1">
    <citation type="journal article" date="2018" name="New Phytol.">
        <title>Phylogenomics of Endogonaceae and evolution of mycorrhizas within Mucoromycota.</title>
        <authorList>
            <person name="Chang Y."/>
            <person name="Desiro A."/>
            <person name="Na H."/>
            <person name="Sandor L."/>
            <person name="Lipzen A."/>
            <person name="Clum A."/>
            <person name="Barry K."/>
            <person name="Grigoriev I.V."/>
            <person name="Martin F.M."/>
            <person name="Stajich J.E."/>
            <person name="Smith M.E."/>
            <person name="Bonito G."/>
            <person name="Spatafora J.W."/>
        </authorList>
    </citation>
    <scope>NUCLEOTIDE SEQUENCE [LARGE SCALE GENOMIC DNA]</scope>
    <source>
        <strain evidence="9 10">GMNB39</strain>
    </source>
</reference>
<evidence type="ECO:0000256" key="5">
    <source>
        <dbReference type="PROSITE-ProRule" id="PRU01161"/>
    </source>
</evidence>
<evidence type="ECO:0000313" key="9">
    <source>
        <dbReference type="EMBL" id="RUP50601.1"/>
    </source>
</evidence>
<dbReference type="SUPFAM" id="SSF52151">
    <property type="entry name" value="FabD/lysophospholipase-like"/>
    <property type="match status" value="1"/>
</dbReference>
<feature type="active site" description="Proton acceptor" evidence="5">
    <location>
        <position position="573"/>
    </location>
</feature>
<dbReference type="InterPro" id="IPR002641">
    <property type="entry name" value="PNPLA_dom"/>
</dbReference>
<evidence type="ECO:0000256" key="2">
    <source>
        <dbReference type="ARBA" id="ARBA00022801"/>
    </source>
</evidence>
<dbReference type="Pfam" id="PF01734">
    <property type="entry name" value="Patatin"/>
    <property type="match status" value="1"/>
</dbReference>
<dbReference type="InterPro" id="IPR050301">
    <property type="entry name" value="NTE"/>
</dbReference>
<name>A0A433DID9_9FUNG</name>
<gene>
    <name evidence="9" type="ORF">BC936DRAFT_138436</name>
</gene>
<evidence type="ECO:0000313" key="10">
    <source>
        <dbReference type="Proteomes" id="UP000268093"/>
    </source>
</evidence>
<sequence>MRVSGRGTSETWLFGIPFHPVRPIKEFRHSPIDKADEMAVCIQGEWAPGMGYNNADGTQNVTMLMVCWIMNLPEMGLGRRHMTCVGEPPNIRRLFSPGPNPTKCTLPPTPTTTPHTTHAMSTSPHFYDTPEGDEFDVDYIDEAHLMAFANALAEDPERENSSAEHISAYTDFMPIRPKVHKRGENKTSKRQPRRAVEASADGITYHLLRYPLMIMIGTIVFIELVMYVWLRQIVNVWEYTVSWRGTKRLLRNTLRAARSYSEWCAAADRLDTFMHKDTWKDVCEFGHYDYNLLNKVVRNMRRYRQSLEDSDHASAEDAENLEDLLKACIKSNFAGIENTRLYSHTYHGTKRLVEDFVEEASHSLTTLSATPALSFDSKRSVLHTLSRNYGRTALCLSGGAGFGYYHLGVIKALLEHQLLPSVITGTSAGSLIAALVCCRTDVELAPLLNPRLSSRLTACSDSIPVWVLRFLRTGARFSSMDWARKIQWITRGSLTFREAYARTGKILNISVVPFDRHSPPKLLNYLTAPDCVIWSAIIASAAVPGILNPVVLMQKTRNGQLVPYNFAGHRWKDGSLRTDIPLQALHNQFGVNYTIVSQVNPHIHLFFFANQGSPGRPSSHRAGKGWRGGFVLSSIEQYLKLDLTKWMKVLRDLELLPKLMDQDWSWIWLQKFDGNVTIWPKSTISDWFNILTDPNPVRLERFIRVGESQTWPKLSMIANRMTIERAIERARTEVRRRIKRGRSASGKNGTADGWYSSANNVALMAMNGSSDDVDSPAERNRGQEVGNETTEERRRREFREQFMDHRGAGAGDVEAEVGAEDGIGLVEEMPLKEEILLEDDAEGQVVEERGIGKFDVESIDIDDIVDEGLGDVDETSDDE</sequence>
<dbReference type="GO" id="GO:0006641">
    <property type="term" value="P:triglyceride metabolic process"/>
    <property type="evidence" value="ECO:0007669"/>
    <property type="project" value="UniProtKB-ARBA"/>
</dbReference>
<dbReference type="Pfam" id="PF11815">
    <property type="entry name" value="DUF3336"/>
    <property type="match status" value="1"/>
</dbReference>
<keyword evidence="6" id="KW-0472">Membrane</keyword>
<evidence type="ECO:0000256" key="6">
    <source>
        <dbReference type="RuleBase" id="RU362055"/>
    </source>
</evidence>
<comment type="similarity">
    <text evidence="1 6">Belongs to the PLPL family.</text>
</comment>
<dbReference type="PROSITE" id="PS51635">
    <property type="entry name" value="PNPLA"/>
    <property type="match status" value="1"/>
</dbReference>
<evidence type="ECO:0000256" key="1">
    <source>
        <dbReference type="ARBA" id="ARBA00006104"/>
    </source>
</evidence>